<dbReference type="EMBL" id="FOLH01000004">
    <property type="protein sequence ID" value="SFC26863.1"/>
    <property type="molecule type" value="Genomic_DNA"/>
</dbReference>
<feature type="transmembrane region" description="Helical" evidence="1">
    <location>
        <begin position="259"/>
        <end position="278"/>
    </location>
</feature>
<evidence type="ECO:0000313" key="2">
    <source>
        <dbReference type="EMBL" id="SFC26863.1"/>
    </source>
</evidence>
<feature type="transmembrane region" description="Helical" evidence="1">
    <location>
        <begin position="54"/>
        <end position="71"/>
    </location>
</feature>
<feature type="transmembrane region" description="Helical" evidence="1">
    <location>
        <begin position="290"/>
        <end position="311"/>
    </location>
</feature>
<evidence type="ECO:0000256" key="1">
    <source>
        <dbReference type="SAM" id="Phobius"/>
    </source>
</evidence>
<keyword evidence="1" id="KW-0472">Membrane</keyword>
<feature type="transmembrane region" description="Helical" evidence="1">
    <location>
        <begin position="136"/>
        <end position="154"/>
    </location>
</feature>
<protein>
    <submittedName>
        <fullName evidence="2">Uncharacterized protein involved in response to NO</fullName>
    </submittedName>
</protein>
<dbReference type="RefSeq" id="WP_091962846.1">
    <property type="nucleotide sequence ID" value="NZ_FOLH01000004.1"/>
</dbReference>
<dbReference type="AlphaFoldDB" id="A0A1I1HZI4"/>
<evidence type="ECO:0000313" key="3">
    <source>
        <dbReference type="Proteomes" id="UP000199058"/>
    </source>
</evidence>
<reference evidence="2 3" key="1">
    <citation type="submission" date="2016-10" db="EMBL/GenBank/DDBJ databases">
        <authorList>
            <person name="de Groot N.N."/>
        </authorList>
    </citation>
    <scope>NUCLEOTIDE SEQUENCE [LARGE SCALE GENOMIC DNA]</scope>
    <source>
        <strain evidence="2 3">DSM 18438</strain>
    </source>
</reference>
<feature type="transmembrane region" description="Helical" evidence="1">
    <location>
        <begin position="205"/>
        <end position="223"/>
    </location>
</feature>
<feature type="transmembrane region" description="Helical" evidence="1">
    <location>
        <begin position="323"/>
        <end position="341"/>
    </location>
</feature>
<feature type="transmembrane region" description="Helical" evidence="1">
    <location>
        <begin position="83"/>
        <end position="101"/>
    </location>
</feature>
<keyword evidence="1" id="KW-0812">Transmembrane</keyword>
<feature type="transmembrane region" description="Helical" evidence="1">
    <location>
        <begin position="12"/>
        <end position="34"/>
    </location>
</feature>
<feature type="transmembrane region" description="Helical" evidence="1">
    <location>
        <begin position="107"/>
        <end position="124"/>
    </location>
</feature>
<organism evidence="2 3">
    <name type="scientific">Marinospirillum celere</name>
    <dbReference type="NCBI Taxonomy" id="1122252"/>
    <lineage>
        <taxon>Bacteria</taxon>
        <taxon>Pseudomonadati</taxon>
        <taxon>Pseudomonadota</taxon>
        <taxon>Gammaproteobacteria</taxon>
        <taxon>Oceanospirillales</taxon>
        <taxon>Oceanospirillaceae</taxon>
        <taxon>Marinospirillum</taxon>
    </lineage>
</organism>
<feature type="transmembrane region" description="Helical" evidence="1">
    <location>
        <begin position="347"/>
        <end position="369"/>
    </location>
</feature>
<proteinExistence type="predicted"/>
<dbReference type="OrthoDB" id="9770040at2"/>
<dbReference type="InterPro" id="IPR010266">
    <property type="entry name" value="NnrS"/>
</dbReference>
<feature type="transmembrane region" description="Helical" evidence="1">
    <location>
        <begin position="174"/>
        <end position="193"/>
    </location>
</feature>
<keyword evidence="3" id="KW-1185">Reference proteome</keyword>
<gene>
    <name evidence="2" type="ORF">SAMN05660443_1998</name>
</gene>
<accession>A0A1I1HZI4</accession>
<sequence length="385" mass="42943">MKSLHPLFSLGFRPFFLLAALLGSGLMLVWLLMLTWGLQLPGVNDPLAWHSHEMLFGYTGAVIAGFLLTAVRRWTGKLTPDGLPLLILAGAWLLARLVPLISNWSWLYALVDLLFWLGLWISLWPALKAAEWRNRVFLLLLAGLFLAAGLSHAGKLGWGSGWLGHLGVHLGLDLVLIIMLTVANRVLPFFIQLGLQRQPFDSYAWLDRPLPWLLGLLVAVHLLWPMTPWSGLINLLLAALLLPRLYLWWDRGVWQKPLLWSLYLAYAWLVFGLILRGLGMLELVNPYLGIHALTVGGLGLLTLSMMSRVGLGHTGRALQASPWIVLALLMLLAAACIRVLTVQWLGLLAYQVSAGLWSLALLIYFFVYWPVLTQSDVSSSSSRNN</sequence>
<dbReference type="Proteomes" id="UP000199058">
    <property type="component" value="Unassembled WGS sequence"/>
</dbReference>
<dbReference type="Pfam" id="PF05940">
    <property type="entry name" value="NnrS"/>
    <property type="match status" value="1"/>
</dbReference>
<dbReference type="STRING" id="1122252.SAMN05660443_1998"/>
<name>A0A1I1HZI4_9GAMM</name>
<keyword evidence="1" id="KW-1133">Transmembrane helix</keyword>